<dbReference type="Gene3D" id="3.30.530.20">
    <property type="match status" value="1"/>
</dbReference>
<dbReference type="STRING" id="1121881.SAMN02745225_01389"/>
<dbReference type="OrthoDB" id="9808623at2"/>
<gene>
    <name evidence="2" type="ORF">SAMN02745225_01389</name>
</gene>
<name>A0A1M4VQ04_9ACTN</name>
<dbReference type="Proteomes" id="UP000184295">
    <property type="component" value="Unassembled WGS sequence"/>
</dbReference>
<dbReference type="InterPro" id="IPR010419">
    <property type="entry name" value="CO_DH_gsu"/>
</dbReference>
<dbReference type="AlphaFoldDB" id="A0A1M4VQ04"/>
<evidence type="ECO:0000256" key="1">
    <source>
        <dbReference type="SAM" id="Phobius"/>
    </source>
</evidence>
<accession>A0A1M4VQ04</accession>
<dbReference type="PANTHER" id="PTHR38588:SF1">
    <property type="entry name" value="BLL0334 PROTEIN"/>
    <property type="match status" value="1"/>
</dbReference>
<dbReference type="PANTHER" id="PTHR38588">
    <property type="entry name" value="BLL0334 PROTEIN"/>
    <property type="match status" value="1"/>
</dbReference>
<protein>
    <recommendedName>
        <fullName evidence="4">Carbon monoxide dehydrogenase subunit G</fullName>
    </recommendedName>
</protein>
<keyword evidence="1" id="KW-0812">Transmembrane</keyword>
<sequence>MEINNEFTVSVPLEQAWRTLTDLEKIAPCMPGAKLEEVSGEDYVGSVKIKVGPITSTYRGKLRFAEKDDTAHRAVLRAEGRDTKGQGNATADITAELTEVDGKTVCKIHLNLTISGRVAQFGRGVLADVSQKLVEQFVENLEEEVLGVKGGSSDALGDRTEELKLPEGATGESLTEVKDSNLADETTVRSVNKVMAERHERKEGKELNALSLVAKPVAKRLLPVFAVAVVLGVLLRRRKRK</sequence>
<reference evidence="3" key="1">
    <citation type="submission" date="2016-11" db="EMBL/GenBank/DDBJ databases">
        <authorList>
            <person name="Varghese N."/>
            <person name="Submissions S."/>
        </authorList>
    </citation>
    <scope>NUCLEOTIDE SEQUENCE [LARGE SCALE GENOMIC DNA]</scope>
    <source>
        <strain evidence="3">DSM 19514</strain>
    </source>
</reference>
<evidence type="ECO:0008006" key="4">
    <source>
        <dbReference type="Google" id="ProtNLM"/>
    </source>
</evidence>
<dbReference type="Pfam" id="PF06240">
    <property type="entry name" value="COXG"/>
    <property type="match status" value="1"/>
</dbReference>
<keyword evidence="1" id="KW-1133">Transmembrane helix</keyword>
<dbReference type="CDD" id="cd07823">
    <property type="entry name" value="SRPBCC_5"/>
    <property type="match status" value="1"/>
</dbReference>
<dbReference type="SUPFAM" id="SSF55961">
    <property type="entry name" value="Bet v1-like"/>
    <property type="match status" value="1"/>
</dbReference>
<keyword evidence="1" id="KW-0472">Membrane</keyword>
<keyword evidence="3" id="KW-1185">Reference proteome</keyword>
<dbReference type="RefSeq" id="WP_072790427.1">
    <property type="nucleotide sequence ID" value="NZ_FQUL01000018.1"/>
</dbReference>
<dbReference type="InterPro" id="IPR023393">
    <property type="entry name" value="START-like_dom_sf"/>
</dbReference>
<proteinExistence type="predicted"/>
<evidence type="ECO:0000313" key="3">
    <source>
        <dbReference type="Proteomes" id="UP000184295"/>
    </source>
</evidence>
<organism evidence="2 3">
    <name type="scientific">Ferrithrix thermotolerans DSM 19514</name>
    <dbReference type="NCBI Taxonomy" id="1121881"/>
    <lineage>
        <taxon>Bacteria</taxon>
        <taxon>Bacillati</taxon>
        <taxon>Actinomycetota</taxon>
        <taxon>Acidimicrobiia</taxon>
        <taxon>Acidimicrobiales</taxon>
        <taxon>Acidimicrobiaceae</taxon>
        <taxon>Ferrithrix</taxon>
    </lineage>
</organism>
<dbReference type="EMBL" id="FQUL01000018">
    <property type="protein sequence ID" value="SHE70945.1"/>
    <property type="molecule type" value="Genomic_DNA"/>
</dbReference>
<evidence type="ECO:0000313" key="2">
    <source>
        <dbReference type="EMBL" id="SHE70945.1"/>
    </source>
</evidence>
<feature type="transmembrane region" description="Helical" evidence="1">
    <location>
        <begin position="217"/>
        <end position="235"/>
    </location>
</feature>